<organism evidence="1 2">
    <name type="scientific">Blautia caecimuris</name>
    <dbReference type="NCBI Taxonomy" id="1796615"/>
    <lineage>
        <taxon>Bacteria</taxon>
        <taxon>Bacillati</taxon>
        <taxon>Bacillota</taxon>
        <taxon>Clostridia</taxon>
        <taxon>Lachnospirales</taxon>
        <taxon>Lachnospiraceae</taxon>
        <taxon>Blautia</taxon>
    </lineage>
</organism>
<dbReference type="InterPro" id="IPR046100">
    <property type="entry name" value="DUF6037"/>
</dbReference>
<dbReference type="RefSeq" id="WP_257360871.1">
    <property type="nucleotide sequence ID" value="NZ_JANJZT010000068.1"/>
</dbReference>
<proteinExistence type="predicted"/>
<comment type="caution">
    <text evidence="1">The sequence shown here is derived from an EMBL/GenBank/DDBJ whole genome shotgun (WGS) entry which is preliminary data.</text>
</comment>
<reference evidence="1 2" key="1">
    <citation type="submission" date="2024-06" db="EMBL/GenBank/DDBJ databases">
        <title>Genomic Encyclopedia of Type Strains, Phase IV (KMG-IV): sequencing the most valuable type-strain genomes for metagenomic binning, comparative biology and taxonomic classification.</title>
        <authorList>
            <person name="Goeker M."/>
        </authorList>
    </citation>
    <scope>NUCLEOTIDE SEQUENCE [LARGE SCALE GENOMIC DNA]</scope>
    <source>
        <strain evidence="1 2">DSM 29492</strain>
    </source>
</reference>
<keyword evidence="2" id="KW-1185">Reference proteome</keyword>
<sequence>MYEFTGLRVLHQNMKEIGETRAIFPFKYNEKEFSCIFLVDIIPFRLYLTTLGIKPIVFELEIEKGYKVKSYLDDYNKLVTYLELKYNPNHVFKPNDFFEALNRRIPIRFTTKPNYKEVLLVASKRRKIEEDDKIYFCGWYSNPIGKQVRPENLEKTRSAFGDKKAEICSLNNISSCWTNIPIEENLSKLDDIESKTIYK</sequence>
<dbReference type="Proteomes" id="UP001549106">
    <property type="component" value="Unassembled WGS sequence"/>
</dbReference>
<protein>
    <recommendedName>
        <fullName evidence="3">DUF2441 domain-containing protein</fullName>
    </recommendedName>
</protein>
<name>A0ABV2M829_9FIRM</name>
<evidence type="ECO:0000313" key="1">
    <source>
        <dbReference type="EMBL" id="MET3752610.1"/>
    </source>
</evidence>
<dbReference type="Pfam" id="PF19503">
    <property type="entry name" value="DUF6037"/>
    <property type="match status" value="1"/>
</dbReference>
<evidence type="ECO:0008006" key="3">
    <source>
        <dbReference type="Google" id="ProtNLM"/>
    </source>
</evidence>
<evidence type="ECO:0000313" key="2">
    <source>
        <dbReference type="Proteomes" id="UP001549106"/>
    </source>
</evidence>
<dbReference type="EMBL" id="JBEPMJ010000070">
    <property type="protein sequence ID" value="MET3752610.1"/>
    <property type="molecule type" value="Genomic_DNA"/>
</dbReference>
<accession>A0ABV2M829</accession>
<gene>
    <name evidence="1" type="ORF">ABID24_003884</name>
</gene>